<accession>A0A5J5APT6</accession>
<dbReference type="Proteomes" id="UP000325577">
    <property type="component" value="Linkage Group LG2"/>
</dbReference>
<feature type="region of interest" description="Disordered" evidence="1">
    <location>
        <begin position="86"/>
        <end position="176"/>
    </location>
</feature>
<feature type="compositionally biased region" description="Acidic residues" evidence="1">
    <location>
        <begin position="86"/>
        <end position="99"/>
    </location>
</feature>
<protein>
    <submittedName>
        <fullName evidence="2">Uncharacterized protein</fullName>
    </submittedName>
</protein>
<proteinExistence type="predicted"/>
<dbReference type="EMBL" id="CM018043">
    <property type="protein sequence ID" value="KAA8531796.1"/>
    <property type="molecule type" value="Genomic_DNA"/>
</dbReference>
<feature type="compositionally biased region" description="Acidic residues" evidence="1">
    <location>
        <begin position="167"/>
        <end position="176"/>
    </location>
</feature>
<feature type="compositionally biased region" description="Basic and acidic residues" evidence="1">
    <location>
        <begin position="153"/>
        <end position="162"/>
    </location>
</feature>
<sequence length="176" mass="19117">MAPFSTELQTQAPIPLHPPFMKCNKSTPTWHNKLQPSSTIWQFATKGKQAHGSPIAVQNLYPVVEELKKWELPTSEDGEIRAECVEESGEVEDIGPEEDPTGRAGTQGEAKEPLEWGLGAPPEPAGLADFYGGGEEDTGEDRGGNECHGQAMESRDRTERDGATVAAEDEAEEEVE</sequence>
<evidence type="ECO:0000313" key="2">
    <source>
        <dbReference type="EMBL" id="KAA8531796.1"/>
    </source>
</evidence>
<evidence type="ECO:0000313" key="3">
    <source>
        <dbReference type="Proteomes" id="UP000325577"/>
    </source>
</evidence>
<evidence type="ECO:0000256" key="1">
    <source>
        <dbReference type="SAM" id="MobiDB-lite"/>
    </source>
</evidence>
<organism evidence="2 3">
    <name type="scientific">Nyssa sinensis</name>
    <dbReference type="NCBI Taxonomy" id="561372"/>
    <lineage>
        <taxon>Eukaryota</taxon>
        <taxon>Viridiplantae</taxon>
        <taxon>Streptophyta</taxon>
        <taxon>Embryophyta</taxon>
        <taxon>Tracheophyta</taxon>
        <taxon>Spermatophyta</taxon>
        <taxon>Magnoliopsida</taxon>
        <taxon>eudicotyledons</taxon>
        <taxon>Gunneridae</taxon>
        <taxon>Pentapetalae</taxon>
        <taxon>asterids</taxon>
        <taxon>Cornales</taxon>
        <taxon>Nyssaceae</taxon>
        <taxon>Nyssa</taxon>
    </lineage>
</organism>
<dbReference type="OrthoDB" id="10577333at2759"/>
<dbReference type="AlphaFoldDB" id="A0A5J5APT6"/>
<name>A0A5J5APT6_9ASTE</name>
<reference evidence="2 3" key="1">
    <citation type="submission" date="2019-09" db="EMBL/GenBank/DDBJ databases">
        <title>A chromosome-level genome assembly of the Chinese tupelo Nyssa sinensis.</title>
        <authorList>
            <person name="Yang X."/>
            <person name="Kang M."/>
            <person name="Yang Y."/>
            <person name="Xiong H."/>
            <person name="Wang M."/>
            <person name="Zhang Z."/>
            <person name="Wang Z."/>
            <person name="Wu H."/>
            <person name="Ma T."/>
            <person name="Liu J."/>
            <person name="Xi Z."/>
        </authorList>
    </citation>
    <scope>NUCLEOTIDE SEQUENCE [LARGE SCALE GENOMIC DNA]</scope>
    <source>
        <strain evidence="2">J267</strain>
        <tissue evidence="2">Leaf</tissue>
    </source>
</reference>
<keyword evidence="3" id="KW-1185">Reference proteome</keyword>
<gene>
    <name evidence="2" type="ORF">F0562_006487</name>
</gene>